<dbReference type="Proteomes" id="UP000535937">
    <property type="component" value="Unassembled WGS sequence"/>
</dbReference>
<dbReference type="PANTHER" id="PTHR21392:SF0">
    <property type="entry name" value="TRNA-URIDINE AMINOCARBOXYPROPYLTRANSFERASE 2"/>
    <property type="match status" value="1"/>
</dbReference>
<evidence type="ECO:0000256" key="3">
    <source>
        <dbReference type="ARBA" id="ARBA00022691"/>
    </source>
</evidence>
<keyword evidence="8" id="KW-1185">Reference proteome</keyword>
<evidence type="ECO:0000256" key="1">
    <source>
        <dbReference type="ARBA" id="ARBA00012386"/>
    </source>
</evidence>
<dbReference type="GO" id="GO:0008033">
    <property type="term" value="P:tRNA processing"/>
    <property type="evidence" value="ECO:0007669"/>
    <property type="project" value="UniProtKB-KW"/>
</dbReference>
<dbReference type="AlphaFoldDB" id="A0A7W4Z937"/>
<dbReference type="EMBL" id="JACHWZ010000009">
    <property type="protein sequence ID" value="MBB3061423.1"/>
    <property type="molecule type" value="Genomic_DNA"/>
</dbReference>
<evidence type="ECO:0000259" key="6">
    <source>
        <dbReference type="SMART" id="SM01144"/>
    </source>
</evidence>
<gene>
    <name evidence="7" type="ORF">FHS09_002256</name>
</gene>
<dbReference type="InterPro" id="IPR039262">
    <property type="entry name" value="DTWD2/TAPT"/>
</dbReference>
<dbReference type="InterPro" id="IPR005636">
    <property type="entry name" value="DTW"/>
</dbReference>
<proteinExistence type="inferred from homology"/>
<dbReference type="EC" id="2.5.1.25" evidence="1"/>
<dbReference type="SMART" id="SM01144">
    <property type="entry name" value="DTW"/>
    <property type="match status" value="1"/>
</dbReference>
<keyword evidence="4" id="KW-0819">tRNA processing</keyword>
<evidence type="ECO:0000256" key="5">
    <source>
        <dbReference type="ARBA" id="ARBA00034489"/>
    </source>
</evidence>
<evidence type="ECO:0000313" key="8">
    <source>
        <dbReference type="Proteomes" id="UP000535937"/>
    </source>
</evidence>
<dbReference type="PANTHER" id="PTHR21392">
    <property type="entry name" value="TRNA-URIDINE AMINOCARBOXYPROPYLTRANSFERASE 2"/>
    <property type="match status" value="1"/>
</dbReference>
<name>A0A7W4Z937_9GAMM</name>
<dbReference type="Pfam" id="PF03942">
    <property type="entry name" value="DTW"/>
    <property type="match status" value="1"/>
</dbReference>
<comment type="caution">
    <text evidence="7">The sequence shown here is derived from an EMBL/GenBank/DDBJ whole genome shotgun (WGS) entry which is preliminary data.</text>
</comment>
<evidence type="ECO:0000256" key="2">
    <source>
        <dbReference type="ARBA" id="ARBA00022679"/>
    </source>
</evidence>
<organism evidence="7 8">
    <name type="scientific">Microbulbifer rhizosphaerae</name>
    <dbReference type="NCBI Taxonomy" id="1562603"/>
    <lineage>
        <taxon>Bacteria</taxon>
        <taxon>Pseudomonadati</taxon>
        <taxon>Pseudomonadota</taxon>
        <taxon>Gammaproteobacteria</taxon>
        <taxon>Cellvibrionales</taxon>
        <taxon>Microbulbiferaceae</taxon>
        <taxon>Microbulbifer</taxon>
    </lineage>
</organism>
<evidence type="ECO:0000313" key="7">
    <source>
        <dbReference type="EMBL" id="MBB3061423.1"/>
    </source>
</evidence>
<protein>
    <recommendedName>
        <fullName evidence="1">tRNA-uridine aminocarboxypropyltransferase</fullName>
        <ecNumber evidence="1">2.5.1.25</ecNumber>
    </recommendedName>
</protein>
<evidence type="ECO:0000256" key="4">
    <source>
        <dbReference type="ARBA" id="ARBA00022694"/>
    </source>
</evidence>
<feature type="domain" description="DTW" evidence="6">
    <location>
        <begin position="14"/>
        <end position="203"/>
    </location>
</feature>
<accession>A0A7W4Z937</accession>
<sequence length="209" mass="23471">MSAPKNPDLQSSMPRQTCPTCQRPLKVCYCSALVEIANRIEVLIIQHPLEQKHPFNTGRMAHLCLKNSELVVVESLSDTELAQLLKPKSALLYPSLSWLPAAEQVEAGTPQADELEQLVVIDATWRKSKKMLHLHPALQQLPRISLAGEGGSNYQIRHSSLANSLSTLESIVITMQQLEPERDFKVMLRPFEKMIALQKANFEPEKIRG</sequence>
<dbReference type="RefSeq" id="WP_246394865.1">
    <property type="nucleotide sequence ID" value="NZ_JACHWZ010000009.1"/>
</dbReference>
<comment type="similarity">
    <text evidence="5">Belongs to the TDD superfamily. DTWD2 family.</text>
</comment>
<keyword evidence="2" id="KW-0808">Transferase</keyword>
<reference evidence="7 8" key="1">
    <citation type="submission" date="2020-08" db="EMBL/GenBank/DDBJ databases">
        <title>Genomic Encyclopedia of Type Strains, Phase III (KMG-III): the genomes of soil and plant-associated and newly described type strains.</title>
        <authorList>
            <person name="Whitman W."/>
        </authorList>
    </citation>
    <scope>NUCLEOTIDE SEQUENCE [LARGE SCALE GENOMIC DNA]</scope>
    <source>
        <strain evidence="7 8">CECT 8799</strain>
    </source>
</reference>
<keyword evidence="3" id="KW-0949">S-adenosyl-L-methionine</keyword>
<dbReference type="GO" id="GO:0016432">
    <property type="term" value="F:tRNA-uridine aminocarboxypropyltransferase activity"/>
    <property type="evidence" value="ECO:0007669"/>
    <property type="project" value="UniProtKB-EC"/>
</dbReference>